<dbReference type="Proteomes" id="UP000728185">
    <property type="component" value="Unassembled WGS sequence"/>
</dbReference>
<reference evidence="1" key="1">
    <citation type="submission" date="2019-05" db="EMBL/GenBank/DDBJ databases">
        <title>Annotation for the trematode Fasciolopsis buski.</title>
        <authorList>
            <person name="Choi Y.-J."/>
        </authorList>
    </citation>
    <scope>NUCLEOTIDE SEQUENCE</scope>
    <source>
        <strain evidence="1">HT</strain>
        <tissue evidence="1">Whole worm</tissue>
    </source>
</reference>
<dbReference type="EMBL" id="LUCM01010038">
    <property type="protein sequence ID" value="KAA0185997.1"/>
    <property type="molecule type" value="Genomic_DNA"/>
</dbReference>
<dbReference type="AlphaFoldDB" id="A0A8E0RPQ7"/>
<proteinExistence type="predicted"/>
<comment type="caution">
    <text evidence="1">The sequence shown here is derived from an EMBL/GenBank/DDBJ whole genome shotgun (WGS) entry which is preliminary data.</text>
</comment>
<accession>A0A8E0RPQ7</accession>
<name>A0A8E0RPQ7_9TREM</name>
<evidence type="ECO:0000313" key="1">
    <source>
        <dbReference type="EMBL" id="KAA0185997.1"/>
    </source>
</evidence>
<sequence>MVPLIVLLTVDIDETCNLVDLFCRSRNSICTHSSGWTFSKRNAKSCTCKKDFVPVYQINLGYHECFPRIISSHGLCSACTGVGGVCFQIDDSRKNLTSCVCPHTWRPIERKYMKLASNQRISQSNFGHEDILCPRELGKICVFYPNDI</sequence>
<organism evidence="1 2">
    <name type="scientific">Fasciolopsis buskii</name>
    <dbReference type="NCBI Taxonomy" id="27845"/>
    <lineage>
        <taxon>Eukaryota</taxon>
        <taxon>Metazoa</taxon>
        <taxon>Spiralia</taxon>
        <taxon>Lophotrochozoa</taxon>
        <taxon>Platyhelminthes</taxon>
        <taxon>Trematoda</taxon>
        <taxon>Digenea</taxon>
        <taxon>Plagiorchiida</taxon>
        <taxon>Echinostomata</taxon>
        <taxon>Echinostomatoidea</taxon>
        <taxon>Fasciolidae</taxon>
        <taxon>Fasciolopsis</taxon>
    </lineage>
</organism>
<evidence type="ECO:0000313" key="2">
    <source>
        <dbReference type="Proteomes" id="UP000728185"/>
    </source>
</evidence>
<dbReference type="OrthoDB" id="6274225at2759"/>
<keyword evidence="2" id="KW-1185">Reference proteome</keyword>
<gene>
    <name evidence="1" type="ORF">FBUS_01154</name>
</gene>
<protein>
    <submittedName>
        <fullName evidence="1">Uncharacterized protein</fullName>
    </submittedName>
</protein>